<evidence type="ECO:0000313" key="2">
    <source>
        <dbReference type="Proteomes" id="UP000217790"/>
    </source>
</evidence>
<feature type="non-terminal residue" evidence="1">
    <location>
        <position position="1"/>
    </location>
</feature>
<protein>
    <submittedName>
        <fullName evidence="1">Uncharacterized protein</fullName>
    </submittedName>
</protein>
<dbReference type="InParanoid" id="A0A2H3D348"/>
<keyword evidence="2" id="KW-1185">Reference proteome</keyword>
<proteinExistence type="predicted"/>
<dbReference type="OrthoDB" id="3247165at2759"/>
<dbReference type="EMBL" id="KZ293713">
    <property type="protein sequence ID" value="PBK82753.1"/>
    <property type="molecule type" value="Genomic_DNA"/>
</dbReference>
<reference evidence="2" key="1">
    <citation type="journal article" date="2017" name="Nat. Ecol. Evol.">
        <title>Genome expansion and lineage-specific genetic innovations in the forest pathogenic fungi Armillaria.</title>
        <authorList>
            <person name="Sipos G."/>
            <person name="Prasanna A.N."/>
            <person name="Walter M.C."/>
            <person name="O'Connor E."/>
            <person name="Balint B."/>
            <person name="Krizsan K."/>
            <person name="Kiss B."/>
            <person name="Hess J."/>
            <person name="Varga T."/>
            <person name="Slot J."/>
            <person name="Riley R."/>
            <person name="Boka B."/>
            <person name="Rigling D."/>
            <person name="Barry K."/>
            <person name="Lee J."/>
            <person name="Mihaltcheva S."/>
            <person name="LaButti K."/>
            <person name="Lipzen A."/>
            <person name="Waldron R."/>
            <person name="Moloney N.M."/>
            <person name="Sperisen C."/>
            <person name="Kredics L."/>
            <person name="Vagvoelgyi C."/>
            <person name="Patrignani A."/>
            <person name="Fitzpatrick D."/>
            <person name="Nagy I."/>
            <person name="Doyle S."/>
            <person name="Anderson J.B."/>
            <person name="Grigoriev I.V."/>
            <person name="Gueldener U."/>
            <person name="Muensterkoetter M."/>
            <person name="Nagy L.G."/>
        </authorList>
    </citation>
    <scope>NUCLEOTIDE SEQUENCE [LARGE SCALE GENOMIC DNA]</scope>
    <source>
        <strain evidence="2">Ar21-2</strain>
    </source>
</reference>
<gene>
    <name evidence="1" type="ORF">ARMGADRAFT_946047</name>
</gene>
<dbReference type="Proteomes" id="UP000217790">
    <property type="component" value="Unassembled WGS sequence"/>
</dbReference>
<dbReference type="AlphaFoldDB" id="A0A2H3D348"/>
<organism evidence="1 2">
    <name type="scientific">Armillaria gallica</name>
    <name type="common">Bulbous honey fungus</name>
    <name type="synonym">Armillaria bulbosa</name>
    <dbReference type="NCBI Taxonomy" id="47427"/>
    <lineage>
        <taxon>Eukaryota</taxon>
        <taxon>Fungi</taxon>
        <taxon>Dikarya</taxon>
        <taxon>Basidiomycota</taxon>
        <taxon>Agaricomycotina</taxon>
        <taxon>Agaricomycetes</taxon>
        <taxon>Agaricomycetidae</taxon>
        <taxon>Agaricales</taxon>
        <taxon>Marasmiineae</taxon>
        <taxon>Physalacriaceae</taxon>
        <taxon>Armillaria</taxon>
    </lineage>
</organism>
<evidence type="ECO:0000313" key="1">
    <source>
        <dbReference type="EMBL" id="PBK82753.1"/>
    </source>
</evidence>
<name>A0A2H3D348_ARMGA</name>
<sequence>QEFRELELLDHITSLLYNNHLPSTVFSKRRYDLLTRFQYHVGEAFISPAVESSIAWGPYDPVHPTNCCKFKLDVKSMPHIPVRIMCNKDKDLHLMGPQQDSPVLSYGKSISNNKHSVHALGCKWYNNSCPYDSILFVLANTWKSDPVHYAKCFKSINIEWMGELSKSLQLHIEGKYSLEQVRDFMRQKLH</sequence>
<accession>A0A2H3D348</accession>